<feature type="transmembrane region" description="Helical" evidence="6">
    <location>
        <begin position="148"/>
        <end position="171"/>
    </location>
</feature>
<dbReference type="Proteomes" id="UP000595512">
    <property type="component" value="Chromosome"/>
</dbReference>
<evidence type="ECO:0000259" key="7">
    <source>
        <dbReference type="PROSITE" id="PS50928"/>
    </source>
</evidence>
<feature type="transmembrane region" description="Helical" evidence="6">
    <location>
        <begin position="122"/>
        <end position="142"/>
    </location>
</feature>
<protein>
    <submittedName>
        <fullName evidence="9">ABC transporter permease subunit</fullName>
    </submittedName>
</protein>
<feature type="domain" description="ABC transmembrane type-1" evidence="7">
    <location>
        <begin position="86"/>
        <end position="289"/>
    </location>
</feature>
<comment type="subcellular location">
    <subcellularLocation>
        <location evidence="6">Cell membrane</location>
        <topology evidence="6">Multi-pass membrane protein</topology>
    </subcellularLocation>
    <subcellularLocation>
        <location evidence="1">Membrane</location>
        <topology evidence="1">Multi-pass membrane protein</topology>
    </subcellularLocation>
</comment>
<dbReference type="PANTHER" id="PTHR43839:SF3">
    <property type="entry name" value="OLIGOPEPTIDE ABC TRANSPORTER, PERMEASE PROTEIN"/>
    <property type="match status" value="1"/>
</dbReference>
<keyword evidence="4 6" id="KW-1133">Transmembrane helix</keyword>
<feature type="transmembrane region" description="Helical" evidence="6">
    <location>
        <begin position="12"/>
        <end position="32"/>
    </location>
</feature>
<sequence>MHEKRTWNPYLIISVIMVFFLFAISIVGPLFAPHKLTDSITIYQYGEKNMAFPPLAPFTYKEYPLGTDKWGYDLLTLLIYGAKYTVFISISIALLKIALGLGIGLFTGIMKKRLHIWESFEHSLSYIPSFLIIYFVLWPISFNPTIKPISLIVLFIIVSTIIGFPSVAASIREKTIQVYRLPFIEAAITTGSSKWKIIKRHIIPHLIEDIVILFVLEIVTAITVMGQLALFNIFIGGTKLETSPTLYHSITKEWAGLVGQARDHLWGNQFVLFIPLVCLLFAIVSFQLLAVGLKKHYNRRYQTSQWI</sequence>
<keyword evidence="2 6" id="KW-0813">Transport</keyword>
<dbReference type="GO" id="GO:0055085">
    <property type="term" value="P:transmembrane transport"/>
    <property type="evidence" value="ECO:0007669"/>
    <property type="project" value="InterPro"/>
</dbReference>
<evidence type="ECO:0000256" key="2">
    <source>
        <dbReference type="ARBA" id="ARBA00022448"/>
    </source>
</evidence>
<evidence type="ECO:0000313" key="9">
    <source>
        <dbReference type="EMBL" id="QQX24768.1"/>
    </source>
</evidence>
<evidence type="ECO:0000313" key="11">
    <source>
        <dbReference type="Proteomes" id="UP000595512"/>
    </source>
</evidence>
<dbReference type="GeneID" id="62498613"/>
<evidence type="ECO:0000256" key="3">
    <source>
        <dbReference type="ARBA" id="ARBA00022692"/>
    </source>
</evidence>
<evidence type="ECO:0000256" key="1">
    <source>
        <dbReference type="ARBA" id="ARBA00004141"/>
    </source>
</evidence>
<dbReference type="Pfam" id="PF00528">
    <property type="entry name" value="BPD_transp_1"/>
    <property type="match status" value="1"/>
</dbReference>
<keyword evidence="5 6" id="KW-0472">Membrane</keyword>
<dbReference type="KEGG" id="hspo:JGZ69_18750"/>
<dbReference type="PROSITE" id="PS50928">
    <property type="entry name" value="ABC_TM1"/>
    <property type="match status" value="1"/>
</dbReference>
<dbReference type="AlphaFoldDB" id="A0A150L8P7"/>
<dbReference type="OrthoDB" id="9814383at2"/>
<evidence type="ECO:0000313" key="8">
    <source>
        <dbReference type="EMBL" id="KYD08620.1"/>
    </source>
</evidence>
<reference evidence="8 10" key="1">
    <citation type="submission" date="2016-01" db="EMBL/GenBank/DDBJ databases">
        <title>Genome Sequences of Twelve Sporeforming Bacillus Species Isolated from Foods.</title>
        <authorList>
            <person name="Berendsen E.M."/>
            <person name="Wells-Bennik M.H."/>
            <person name="Krawcyk A.O."/>
            <person name="De Jong A."/>
            <person name="Holsappel S."/>
            <person name="Eijlander R.T."/>
            <person name="Kuipers O.P."/>
        </authorList>
    </citation>
    <scope>NUCLEOTIDE SEQUENCE [LARGE SCALE GENOMIC DNA]</scope>
    <source>
        <strain evidence="8 10">B4102</strain>
    </source>
</reference>
<dbReference type="InterPro" id="IPR035906">
    <property type="entry name" value="MetI-like_sf"/>
</dbReference>
<dbReference type="Proteomes" id="UP000075666">
    <property type="component" value="Unassembled WGS sequence"/>
</dbReference>
<dbReference type="RefSeq" id="WP_066229498.1">
    <property type="nucleotide sequence ID" value="NZ_CP066701.1"/>
</dbReference>
<organism evidence="8 10">
    <name type="scientific">Heyndrickxia sporothermodurans</name>
    <dbReference type="NCBI Taxonomy" id="46224"/>
    <lineage>
        <taxon>Bacteria</taxon>
        <taxon>Bacillati</taxon>
        <taxon>Bacillota</taxon>
        <taxon>Bacilli</taxon>
        <taxon>Bacillales</taxon>
        <taxon>Bacillaceae</taxon>
        <taxon>Heyndrickxia</taxon>
    </lineage>
</organism>
<dbReference type="Gene3D" id="1.10.3720.10">
    <property type="entry name" value="MetI-like"/>
    <property type="match status" value="1"/>
</dbReference>
<feature type="transmembrane region" description="Helical" evidence="6">
    <location>
        <begin position="84"/>
        <end position="110"/>
    </location>
</feature>
<feature type="transmembrane region" description="Helical" evidence="6">
    <location>
        <begin position="210"/>
        <end position="235"/>
    </location>
</feature>
<dbReference type="PATRIC" id="fig|46224.3.peg.2192"/>
<evidence type="ECO:0000313" key="10">
    <source>
        <dbReference type="Proteomes" id="UP000075666"/>
    </source>
</evidence>
<feature type="transmembrane region" description="Helical" evidence="6">
    <location>
        <begin position="270"/>
        <end position="293"/>
    </location>
</feature>
<reference evidence="9 11" key="2">
    <citation type="submission" date="2020-12" db="EMBL/GenBank/DDBJ databases">
        <title>Taxonomic evaluation of the Bacillus sporothermodurans group of bacteria based on whole genome sequences.</title>
        <authorList>
            <person name="Fiedler G."/>
            <person name="Herbstmann A.-D."/>
            <person name="Doll E."/>
            <person name="Wenning M."/>
            <person name="Brinks E."/>
            <person name="Kabisch J."/>
            <person name="Breitenwieser F."/>
            <person name="Lappann M."/>
            <person name="Boehnlein C."/>
            <person name="Franz C."/>
        </authorList>
    </citation>
    <scope>NUCLEOTIDE SEQUENCE [LARGE SCALE GENOMIC DNA]</scope>
    <source>
        <strain evidence="9 11">DSM 10599</strain>
    </source>
</reference>
<dbReference type="EMBL" id="LQYN01000029">
    <property type="protein sequence ID" value="KYD08620.1"/>
    <property type="molecule type" value="Genomic_DNA"/>
</dbReference>
<evidence type="ECO:0000256" key="5">
    <source>
        <dbReference type="ARBA" id="ARBA00023136"/>
    </source>
</evidence>
<dbReference type="PANTHER" id="PTHR43839">
    <property type="entry name" value="OPPC IN A BINDING PROTEIN-DEPENDENT TRANSPORT SYSTEM"/>
    <property type="match status" value="1"/>
</dbReference>
<accession>A0A150L8P7</accession>
<evidence type="ECO:0000256" key="6">
    <source>
        <dbReference type="RuleBase" id="RU363032"/>
    </source>
</evidence>
<dbReference type="SUPFAM" id="SSF161098">
    <property type="entry name" value="MetI-like"/>
    <property type="match status" value="1"/>
</dbReference>
<proteinExistence type="inferred from homology"/>
<dbReference type="EMBL" id="CP066701">
    <property type="protein sequence ID" value="QQX24768.1"/>
    <property type="molecule type" value="Genomic_DNA"/>
</dbReference>
<dbReference type="STRING" id="46224.B4102_0700"/>
<dbReference type="GO" id="GO:0005886">
    <property type="term" value="C:plasma membrane"/>
    <property type="evidence" value="ECO:0007669"/>
    <property type="project" value="UniProtKB-SubCell"/>
</dbReference>
<keyword evidence="10" id="KW-1185">Reference proteome</keyword>
<dbReference type="CDD" id="cd06261">
    <property type="entry name" value="TM_PBP2"/>
    <property type="match status" value="1"/>
</dbReference>
<name>A0A150L8P7_9BACI</name>
<evidence type="ECO:0000256" key="4">
    <source>
        <dbReference type="ARBA" id="ARBA00022989"/>
    </source>
</evidence>
<keyword evidence="3 6" id="KW-0812">Transmembrane</keyword>
<dbReference type="InterPro" id="IPR000515">
    <property type="entry name" value="MetI-like"/>
</dbReference>
<gene>
    <name evidence="8" type="ORF">B4102_0700</name>
    <name evidence="9" type="ORF">JGZ69_18750</name>
</gene>
<comment type="similarity">
    <text evidence="6">Belongs to the binding-protein-dependent transport system permease family.</text>
</comment>